<gene>
    <name evidence="1" type="ORF">ACFOX3_16810</name>
</gene>
<protein>
    <submittedName>
        <fullName evidence="1">Uncharacterized protein</fullName>
    </submittedName>
</protein>
<proteinExistence type="predicted"/>
<dbReference type="RefSeq" id="WP_290262973.1">
    <property type="nucleotide sequence ID" value="NZ_JAUFQG010000004.1"/>
</dbReference>
<dbReference type="Proteomes" id="UP001595840">
    <property type="component" value="Unassembled WGS sequence"/>
</dbReference>
<accession>A0ABV8V7U1</accession>
<evidence type="ECO:0000313" key="1">
    <source>
        <dbReference type="EMBL" id="MFC4363981.1"/>
    </source>
</evidence>
<dbReference type="EMBL" id="JBHSCX010000021">
    <property type="protein sequence ID" value="MFC4363981.1"/>
    <property type="molecule type" value="Genomic_DNA"/>
</dbReference>
<keyword evidence="2" id="KW-1185">Reference proteome</keyword>
<name>A0ABV8V7U1_9GAMM</name>
<evidence type="ECO:0000313" key="2">
    <source>
        <dbReference type="Proteomes" id="UP001595840"/>
    </source>
</evidence>
<organism evidence="1 2">
    <name type="scientific">Simiduia curdlanivorans</name>
    <dbReference type="NCBI Taxonomy" id="1492769"/>
    <lineage>
        <taxon>Bacteria</taxon>
        <taxon>Pseudomonadati</taxon>
        <taxon>Pseudomonadota</taxon>
        <taxon>Gammaproteobacteria</taxon>
        <taxon>Cellvibrionales</taxon>
        <taxon>Cellvibrionaceae</taxon>
        <taxon>Simiduia</taxon>
    </lineage>
</organism>
<sequence length="87" mass="9963">MKYDQFTEVLATFPSGRYIVNSFQLRNILSHAHCKKVSVRVLHIGTLDLDMNDVIDRLASHSHPRMDNIKITCLDGEVIIDEPYLGH</sequence>
<comment type="caution">
    <text evidence="1">The sequence shown here is derived from an EMBL/GenBank/DDBJ whole genome shotgun (WGS) entry which is preliminary data.</text>
</comment>
<reference evidence="2" key="1">
    <citation type="journal article" date="2019" name="Int. J. Syst. Evol. Microbiol.">
        <title>The Global Catalogue of Microorganisms (GCM) 10K type strain sequencing project: providing services to taxonomists for standard genome sequencing and annotation.</title>
        <authorList>
            <consortium name="The Broad Institute Genomics Platform"/>
            <consortium name="The Broad Institute Genome Sequencing Center for Infectious Disease"/>
            <person name="Wu L."/>
            <person name="Ma J."/>
        </authorList>
    </citation>
    <scope>NUCLEOTIDE SEQUENCE [LARGE SCALE GENOMIC DNA]</scope>
    <source>
        <strain evidence="2">CECT 8570</strain>
    </source>
</reference>